<dbReference type="PROSITE" id="PS50271">
    <property type="entry name" value="ZF_UBP"/>
    <property type="match status" value="1"/>
</dbReference>
<dbReference type="InterPro" id="IPR001607">
    <property type="entry name" value="Znf_UBP"/>
</dbReference>
<dbReference type="InterPro" id="IPR028889">
    <property type="entry name" value="USP"/>
</dbReference>
<name>A0A8C8HBR9_ONCTS</name>
<dbReference type="Pfam" id="PF02148">
    <property type="entry name" value="zf-UBP"/>
    <property type="match status" value="1"/>
</dbReference>
<reference evidence="22" key="1">
    <citation type="submission" date="2025-08" db="UniProtKB">
        <authorList>
            <consortium name="Ensembl"/>
        </authorList>
    </citation>
    <scope>IDENTIFICATION</scope>
</reference>
<evidence type="ECO:0000259" key="20">
    <source>
        <dbReference type="PROSITE" id="PS50271"/>
    </source>
</evidence>
<keyword evidence="23" id="KW-1185">Reference proteome</keyword>
<dbReference type="GO" id="GO:0008270">
    <property type="term" value="F:zinc ion binding"/>
    <property type="evidence" value="ECO:0007669"/>
    <property type="project" value="UniProtKB-KW"/>
</dbReference>
<evidence type="ECO:0000256" key="3">
    <source>
        <dbReference type="ARBA" id="ARBA00004556"/>
    </source>
</evidence>
<evidence type="ECO:0000256" key="4">
    <source>
        <dbReference type="ARBA" id="ARBA00008269"/>
    </source>
</evidence>
<evidence type="ECO:0000313" key="22">
    <source>
        <dbReference type="Ensembl" id="ENSOTSP00005062531.2"/>
    </source>
</evidence>
<sequence>MYYFISLGQSECQYVGCGETFSDHSTLHAQANKHNLTVNLTTFRIWCYVCEREVFLEQRPAVTLMSLFVVLNNYLISQDAVHQPVSHHHPLKAVPIAVAEEEWSESEEDVLKPRGLTGMKNIGNSCYMNAALQALSNCPPLTQFFLDCSGLVRTDKKPALCKSYQKLISELWHKKRPSYVVPTSLSQGIKLVNPMFRGYAQQDTQEFLRCLMDQLHEELKEPQAECGGGGEGDERRDGGDRSPSEDEFLSCDSGASSDRGEGGGLGEPELLIQDECGVGPRVGGGGTAQLFLGAKKQKQSHYRSVISDIFDGSILSLVQCLTCDRVSCVSLETFQDLSLPIPGKEDLAKLHSSIHQNLPAKTGVSLDVYGSQGWITYIMDSIRRFVVSCIPSWFWGPMVTLEDCLAAFFAADELKGDNMYSCERCKKLRNGVKYCKVLRLPEILCIHLKRFRHEVMYSFKINSHVAFPLEGLELRPFLAKDSPSQVTTYDLLSVICHHGTAGSGHYIAYCQNVINGQWYEFDDQYVTEVHETVVQNAEAYVLFYRKSSEESVRERQKVVDLASMKEPSLLQFYISREWLNKFNTFTEPGPISNHTFLCQHGGIPPNKYHYIDDLVVILPQNVWEYLYNSFGGGPAVNHLYVCAICQVELEALAKRRKVEIDTFIRLNKEFQAEEAPTVILCISMQWFREWESFVKGKDNEPPGPIDNSKIGVMKGGHVQLKQGADYGQISEETWQYLLGIYSGGPEIAVRQTVPATNTDGLHGERKIEAETRAL</sequence>
<dbReference type="PANTHER" id="PTHR21646:SF13">
    <property type="entry name" value="UBIQUITIN CARBOXYL-TERMINAL HYDROLASE 20"/>
    <property type="match status" value="1"/>
</dbReference>
<keyword evidence="12 17" id="KW-0378">Hydrolase</keyword>
<keyword evidence="10 16" id="KW-0863">Zinc-finger</keyword>
<dbReference type="Pfam" id="PF00443">
    <property type="entry name" value="UCH"/>
    <property type="match status" value="1"/>
</dbReference>
<dbReference type="GO" id="GO:0016579">
    <property type="term" value="P:protein deubiquitination"/>
    <property type="evidence" value="ECO:0007669"/>
    <property type="project" value="InterPro"/>
</dbReference>
<evidence type="ECO:0000256" key="6">
    <source>
        <dbReference type="ARBA" id="ARBA00022583"/>
    </source>
</evidence>
<dbReference type="FunFam" id="3.30.2230.10:FF:000001">
    <property type="entry name" value="Ubiquitinyl hydrolase 1"/>
    <property type="match status" value="1"/>
</dbReference>
<dbReference type="SMART" id="SM00695">
    <property type="entry name" value="DUSP"/>
    <property type="match status" value="2"/>
</dbReference>
<feature type="domain" description="USP" evidence="19">
    <location>
        <begin position="117"/>
        <end position="547"/>
    </location>
</feature>
<dbReference type="Ensembl" id="ENSOTST00005068011.2">
    <property type="protein sequence ID" value="ENSOTSP00005062531.2"/>
    <property type="gene ID" value="ENSOTSG00005028052.2"/>
</dbReference>
<evidence type="ECO:0000256" key="18">
    <source>
        <dbReference type="SAM" id="MobiDB-lite"/>
    </source>
</evidence>
<keyword evidence="5" id="KW-0963">Cytoplasm</keyword>
<dbReference type="InterPro" id="IPR018200">
    <property type="entry name" value="USP_CS"/>
</dbReference>
<dbReference type="SUPFAM" id="SSF54001">
    <property type="entry name" value="Cysteine proteinases"/>
    <property type="match status" value="1"/>
</dbReference>
<evidence type="ECO:0000256" key="15">
    <source>
        <dbReference type="ARBA" id="ARBA00023212"/>
    </source>
</evidence>
<dbReference type="InterPro" id="IPR038765">
    <property type="entry name" value="Papain-like_cys_pep_sf"/>
</dbReference>
<dbReference type="InterPro" id="IPR035927">
    <property type="entry name" value="DUSP-like_sf"/>
</dbReference>
<dbReference type="AlphaFoldDB" id="A0A8C8HBR9"/>
<dbReference type="SUPFAM" id="SSF143791">
    <property type="entry name" value="DUSP-like"/>
    <property type="match status" value="2"/>
</dbReference>
<evidence type="ECO:0000256" key="5">
    <source>
        <dbReference type="ARBA" id="ARBA00022490"/>
    </source>
</evidence>
<evidence type="ECO:0000256" key="13">
    <source>
        <dbReference type="ARBA" id="ARBA00022807"/>
    </source>
</evidence>
<evidence type="ECO:0000256" key="12">
    <source>
        <dbReference type="ARBA" id="ARBA00022801"/>
    </source>
</evidence>
<dbReference type="SUPFAM" id="SSF57850">
    <property type="entry name" value="RING/U-box"/>
    <property type="match status" value="1"/>
</dbReference>
<dbReference type="Pfam" id="PF06337">
    <property type="entry name" value="DUSP"/>
    <property type="match status" value="2"/>
</dbReference>
<evidence type="ECO:0000259" key="21">
    <source>
        <dbReference type="PROSITE" id="PS51283"/>
    </source>
</evidence>
<dbReference type="GO" id="GO:0048471">
    <property type="term" value="C:perinuclear region of cytoplasm"/>
    <property type="evidence" value="ECO:0007669"/>
    <property type="project" value="UniProtKB-SubCell"/>
</dbReference>
<reference evidence="22" key="2">
    <citation type="submission" date="2025-09" db="UniProtKB">
        <authorList>
            <consortium name="Ensembl"/>
        </authorList>
    </citation>
    <scope>IDENTIFICATION</scope>
</reference>
<feature type="domain" description="DUSP" evidence="21">
    <location>
        <begin position="651"/>
        <end position="753"/>
    </location>
</feature>
<keyword evidence="11 17" id="KW-0833">Ubl conjugation pathway</keyword>
<evidence type="ECO:0000256" key="11">
    <source>
        <dbReference type="ARBA" id="ARBA00022786"/>
    </source>
</evidence>
<dbReference type="Proteomes" id="UP000694402">
    <property type="component" value="Unassembled WGS sequence"/>
</dbReference>
<evidence type="ECO:0000256" key="7">
    <source>
        <dbReference type="ARBA" id="ARBA00022670"/>
    </source>
</evidence>
<feature type="domain" description="UBP-type" evidence="20">
    <location>
        <begin position="1"/>
        <end position="78"/>
    </location>
</feature>
<dbReference type="Gene3D" id="3.30.40.10">
    <property type="entry name" value="Zinc/RING finger domain, C3HC4 (zinc finger)"/>
    <property type="match status" value="1"/>
</dbReference>
<comment type="similarity">
    <text evidence="4">Belongs to the peptidase C19 family. USP20/USP33 subfamily.</text>
</comment>
<gene>
    <name evidence="22" type="primary">USP20</name>
</gene>
<keyword evidence="8" id="KW-0479">Metal-binding</keyword>
<evidence type="ECO:0000256" key="8">
    <source>
        <dbReference type="ARBA" id="ARBA00022723"/>
    </source>
</evidence>
<dbReference type="PROSITE" id="PS50235">
    <property type="entry name" value="USP_3"/>
    <property type="match status" value="1"/>
</dbReference>
<comment type="catalytic activity">
    <reaction evidence="1 17">
        <text>Thiol-dependent hydrolysis of ester, thioester, amide, peptide and isopeptide bonds formed by the C-terminal Gly of ubiquitin (a 76-residue protein attached to proteins as an intracellular targeting signal).</text>
        <dbReference type="EC" id="3.4.19.12"/>
    </reaction>
</comment>
<accession>A0A8C8HBR9</accession>
<keyword evidence="7 17" id="KW-0645">Protease</keyword>
<evidence type="ECO:0000256" key="9">
    <source>
        <dbReference type="ARBA" id="ARBA00022737"/>
    </source>
</evidence>
<keyword evidence="15" id="KW-0206">Cytoskeleton</keyword>
<feature type="compositionally biased region" description="Basic and acidic residues" evidence="18">
    <location>
        <begin position="232"/>
        <end position="244"/>
    </location>
</feature>
<evidence type="ECO:0000256" key="17">
    <source>
        <dbReference type="RuleBase" id="RU366025"/>
    </source>
</evidence>
<evidence type="ECO:0000256" key="10">
    <source>
        <dbReference type="ARBA" id="ARBA00022771"/>
    </source>
</evidence>
<evidence type="ECO:0000256" key="2">
    <source>
        <dbReference type="ARBA" id="ARBA00004300"/>
    </source>
</evidence>
<dbReference type="InterPro" id="IPR050185">
    <property type="entry name" value="Ub_carboxyl-term_hydrolase"/>
</dbReference>
<dbReference type="PANTHER" id="PTHR21646">
    <property type="entry name" value="UBIQUITIN CARBOXYL-TERMINAL HYDROLASE"/>
    <property type="match status" value="1"/>
</dbReference>
<dbReference type="InterPro" id="IPR006615">
    <property type="entry name" value="Pept_C19_DUSP"/>
</dbReference>
<evidence type="ECO:0000313" key="23">
    <source>
        <dbReference type="Proteomes" id="UP000694402"/>
    </source>
</evidence>
<comment type="subcellular location">
    <subcellularLocation>
        <location evidence="2">Cytoplasm</location>
        <location evidence="2">Cytoskeleton</location>
        <location evidence="2">Microtubule organizing center</location>
        <location evidence="2">Centrosome</location>
    </subcellularLocation>
    <subcellularLocation>
        <location evidence="3">Cytoplasm</location>
        <location evidence="3">Perinuclear region</location>
    </subcellularLocation>
</comment>
<dbReference type="CDD" id="cd02674">
    <property type="entry name" value="Peptidase_C19R"/>
    <property type="match status" value="1"/>
</dbReference>
<feature type="region of interest" description="Disordered" evidence="18">
    <location>
        <begin position="221"/>
        <end position="266"/>
    </location>
</feature>
<dbReference type="Gene3D" id="3.30.2230.10">
    <property type="entry name" value="DUSP-like"/>
    <property type="match status" value="2"/>
</dbReference>
<dbReference type="EC" id="3.4.19.12" evidence="17"/>
<dbReference type="PROSITE" id="PS00972">
    <property type="entry name" value="USP_1"/>
    <property type="match status" value="1"/>
</dbReference>
<dbReference type="PROSITE" id="PS51283">
    <property type="entry name" value="DUSP"/>
    <property type="match status" value="2"/>
</dbReference>
<keyword evidence="9" id="KW-0677">Repeat</keyword>
<dbReference type="Gene3D" id="3.90.70.10">
    <property type="entry name" value="Cysteine proteinases"/>
    <property type="match status" value="1"/>
</dbReference>
<dbReference type="GO" id="GO:0004843">
    <property type="term" value="F:cysteine-type deubiquitinase activity"/>
    <property type="evidence" value="ECO:0007669"/>
    <property type="project" value="UniProtKB-UniRule"/>
</dbReference>
<organism evidence="22 23">
    <name type="scientific">Oncorhynchus tshawytscha</name>
    <name type="common">Chinook salmon</name>
    <name type="synonym">Salmo tshawytscha</name>
    <dbReference type="NCBI Taxonomy" id="74940"/>
    <lineage>
        <taxon>Eukaryota</taxon>
        <taxon>Metazoa</taxon>
        <taxon>Chordata</taxon>
        <taxon>Craniata</taxon>
        <taxon>Vertebrata</taxon>
        <taxon>Euteleostomi</taxon>
        <taxon>Actinopterygii</taxon>
        <taxon>Neopterygii</taxon>
        <taxon>Teleostei</taxon>
        <taxon>Protacanthopterygii</taxon>
        <taxon>Salmoniformes</taxon>
        <taxon>Salmonidae</taxon>
        <taxon>Salmoninae</taxon>
        <taxon>Oncorhynchus</taxon>
    </lineage>
</organism>
<evidence type="ECO:0000256" key="1">
    <source>
        <dbReference type="ARBA" id="ARBA00000707"/>
    </source>
</evidence>
<protein>
    <recommendedName>
        <fullName evidence="17">Ubiquitin carboxyl-terminal hydrolase</fullName>
        <ecNumber evidence="17">3.4.19.12</ecNumber>
    </recommendedName>
</protein>
<evidence type="ECO:0000256" key="16">
    <source>
        <dbReference type="PROSITE-ProRule" id="PRU00502"/>
    </source>
</evidence>
<dbReference type="GeneTree" id="ENSGT00940000158829"/>
<proteinExistence type="inferred from homology"/>
<dbReference type="FunFam" id="3.30.2230.10:FF:000002">
    <property type="entry name" value="Ubiquitinyl hydrolase 1"/>
    <property type="match status" value="1"/>
</dbReference>
<dbReference type="GO" id="GO:0006897">
    <property type="term" value="P:endocytosis"/>
    <property type="evidence" value="ECO:0007669"/>
    <property type="project" value="UniProtKB-KW"/>
</dbReference>
<evidence type="ECO:0000256" key="14">
    <source>
        <dbReference type="ARBA" id="ARBA00022833"/>
    </source>
</evidence>
<dbReference type="InterPro" id="IPR013083">
    <property type="entry name" value="Znf_RING/FYVE/PHD"/>
</dbReference>
<dbReference type="GO" id="GO:0005813">
    <property type="term" value="C:centrosome"/>
    <property type="evidence" value="ECO:0007669"/>
    <property type="project" value="UniProtKB-SubCell"/>
</dbReference>
<keyword evidence="14" id="KW-0862">Zinc</keyword>
<dbReference type="GO" id="GO:0006508">
    <property type="term" value="P:proteolysis"/>
    <property type="evidence" value="ECO:0007669"/>
    <property type="project" value="UniProtKB-KW"/>
</dbReference>
<dbReference type="InterPro" id="IPR001394">
    <property type="entry name" value="Peptidase_C19_UCH"/>
</dbReference>
<dbReference type="PROSITE" id="PS00973">
    <property type="entry name" value="USP_2"/>
    <property type="match status" value="1"/>
</dbReference>
<keyword evidence="13 17" id="KW-0788">Thiol protease</keyword>
<feature type="domain" description="DUSP" evidence="21">
    <location>
        <begin position="549"/>
        <end position="642"/>
    </location>
</feature>
<keyword evidence="6" id="KW-0254">Endocytosis</keyword>
<evidence type="ECO:0000259" key="19">
    <source>
        <dbReference type="PROSITE" id="PS50235"/>
    </source>
</evidence>